<keyword evidence="4" id="KW-1185">Reference proteome</keyword>
<evidence type="ECO:0000313" key="4">
    <source>
        <dbReference type="Proteomes" id="UP000054558"/>
    </source>
</evidence>
<accession>A0A1Y1HWX8</accession>
<evidence type="ECO:0000256" key="2">
    <source>
        <dbReference type="SAM" id="MobiDB-lite"/>
    </source>
</evidence>
<dbReference type="AlphaFoldDB" id="A0A1Y1HWX8"/>
<name>A0A1Y1HWX8_KLENI</name>
<evidence type="ECO:0000256" key="1">
    <source>
        <dbReference type="SAM" id="Coils"/>
    </source>
</evidence>
<dbReference type="PANTHER" id="PTHR47026">
    <property type="entry name" value="PIGMENTOSA GTPASE REGULATOR-LIKE PROTEIN, PUTATIVE-RELATED"/>
    <property type="match status" value="1"/>
</dbReference>
<feature type="coiled-coil region" evidence="1">
    <location>
        <begin position="102"/>
        <end position="129"/>
    </location>
</feature>
<dbReference type="EMBL" id="DF237086">
    <property type="protein sequence ID" value="GAQ83145.1"/>
    <property type="molecule type" value="Genomic_DNA"/>
</dbReference>
<sequence length="392" mass="44465">MAGGQPPAGPANHSEESAIESFLRILEDHRRACEATGKYVEAEVAKKRIVELRADHANKKREALRARQVKERLDLEEAQILEYEHFKARWAKSLKEFDDKAAEQASSAKDRQTEELLDLREKHERELADVRPKPNKEILNLRKIQEILAKQKEYIEAQKVKAKVDQLVSASNSVHKHFERSFCADAPFPQRASASFERSVCVDGPFPSLIIFQTEARFVDQLGDALHVRTLVLYGRSCDAVLSPSERSICEALEADRARALLTEAIALAEEKVLARQAQEMEGLLKRLMGARDDLLRQRQMDHDRIVQRHQNGKLLLEKNQALDRQKIEKHLKRGSTSVPKGVVTAPIDGGRRSKTPNSLRRSADSPSPETRKSDKSKMTSKIYASWDQSLK</sequence>
<keyword evidence="1" id="KW-0175">Coiled coil</keyword>
<dbReference type="Proteomes" id="UP000054558">
    <property type="component" value="Unassembled WGS sequence"/>
</dbReference>
<dbReference type="OrthoDB" id="8062037at2759"/>
<reference evidence="3 4" key="1">
    <citation type="journal article" date="2014" name="Nat. Commun.">
        <title>Klebsormidium flaccidum genome reveals primary factors for plant terrestrial adaptation.</title>
        <authorList>
            <person name="Hori K."/>
            <person name="Maruyama F."/>
            <person name="Fujisawa T."/>
            <person name="Togashi T."/>
            <person name="Yamamoto N."/>
            <person name="Seo M."/>
            <person name="Sato S."/>
            <person name="Yamada T."/>
            <person name="Mori H."/>
            <person name="Tajima N."/>
            <person name="Moriyama T."/>
            <person name="Ikeuchi M."/>
            <person name="Watanabe M."/>
            <person name="Wada H."/>
            <person name="Kobayashi K."/>
            <person name="Saito M."/>
            <person name="Masuda T."/>
            <person name="Sasaki-Sekimoto Y."/>
            <person name="Mashiguchi K."/>
            <person name="Awai K."/>
            <person name="Shimojima M."/>
            <person name="Masuda S."/>
            <person name="Iwai M."/>
            <person name="Nobusawa T."/>
            <person name="Narise T."/>
            <person name="Kondo S."/>
            <person name="Saito H."/>
            <person name="Sato R."/>
            <person name="Murakawa M."/>
            <person name="Ihara Y."/>
            <person name="Oshima-Yamada Y."/>
            <person name="Ohtaka K."/>
            <person name="Satoh M."/>
            <person name="Sonobe K."/>
            <person name="Ishii M."/>
            <person name="Ohtani R."/>
            <person name="Kanamori-Sato M."/>
            <person name="Honoki R."/>
            <person name="Miyazaki D."/>
            <person name="Mochizuki H."/>
            <person name="Umetsu J."/>
            <person name="Higashi K."/>
            <person name="Shibata D."/>
            <person name="Kamiya Y."/>
            <person name="Sato N."/>
            <person name="Nakamura Y."/>
            <person name="Tabata S."/>
            <person name="Ida S."/>
            <person name="Kurokawa K."/>
            <person name="Ohta H."/>
        </authorList>
    </citation>
    <scope>NUCLEOTIDE SEQUENCE [LARGE SCALE GENOMIC DNA]</scope>
    <source>
        <strain evidence="3 4">NIES-2285</strain>
    </source>
</reference>
<protein>
    <submittedName>
        <fullName evidence="3">Uncharacterized protein</fullName>
    </submittedName>
</protein>
<gene>
    <name evidence="3" type="ORF">KFL_001370150</name>
</gene>
<proteinExistence type="predicted"/>
<feature type="region of interest" description="Disordered" evidence="2">
    <location>
        <begin position="330"/>
        <end position="392"/>
    </location>
</feature>
<evidence type="ECO:0000313" key="3">
    <source>
        <dbReference type="EMBL" id="GAQ83145.1"/>
    </source>
</evidence>
<feature type="compositionally biased region" description="Polar residues" evidence="2">
    <location>
        <begin position="356"/>
        <end position="369"/>
    </location>
</feature>
<dbReference type="OMA" id="HHRLECE"/>
<organism evidence="3 4">
    <name type="scientific">Klebsormidium nitens</name>
    <name type="common">Green alga</name>
    <name type="synonym">Ulothrix nitens</name>
    <dbReference type="NCBI Taxonomy" id="105231"/>
    <lineage>
        <taxon>Eukaryota</taxon>
        <taxon>Viridiplantae</taxon>
        <taxon>Streptophyta</taxon>
        <taxon>Klebsormidiophyceae</taxon>
        <taxon>Klebsormidiales</taxon>
        <taxon>Klebsormidiaceae</taxon>
        <taxon>Klebsormidium</taxon>
    </lineage>
</organism>
<dbReference type="PANTHER" id="PTHR47026:SF2">
    <property type="entry name" value="FLAGELLAR ASSOCIATED PROTEIN"/>
    <property type="match status" value="1"/>
</dbReference>